<feature type="signal peptide" evidence="1">
    <location>
        <begin position="1"/>
        <end position="22"/>
    </location>
</feature>
<evidence type="ECO:0000256" key="1">
    <source>
        <dbReference type="SAM" id="SignalP"/>
    </source>
</evidence>
<accession>A0ABS4DAY5</accession>
<organism evidence="3 4">
    <name type="scientific">Candidatus Chloroploca mongolica</name>
    <dbReference type="NCBI Taxonomy" id="2528176"/>
    <lineage>
        <taxon>Bacteria</taxon>
        <taxon>Bacillati</taxon>
        <taxon>Chloroflexota</taxon>
        <taxon>Chloroflexia</taxon>
        <taxon>Chloroflexales</taxon>
        <taxon>Chloroflexineae</taxon>
        <taxon>Oscillochloridaceae</taxon>
        <taxon>Candidatus Chloroploca</taxon>
    </lineage>
</organism>
<keyword evidence="1" id="KW-0732">Signal</keyword>
<dbReference type="Gene3D" id="3.40.190.120">
    <property type="entry name" value="Osmoprotection protein (prox), domain 2"/>
    <property type="match status" value="1"/>
</dbReference>
<dbReference type="RefSeq" id="WP_135478594.1">
    <property type="nucleotide sequence ID" value="NZ_SIJK02000021.1"/>
</dbReference>
<name>A0ABS4DAY5_9CHLR</name>
<dbReference type="Proteomes" id="UP001193081">
    <property type="component" value="Unassembled WGS sequence"/>
</dbReference>
<feature type="chain" id="PRO_5045875029" evidence="1">
    <location>
        <begin position="23"/>
        <end position="312"/>
    </location>
</feature>
<feature type="domain" description="ABC-type glycine betaine transport system substrate-binding" evidence="2">
    <location>
        <begin position="41"/>
        <end position="307"/>
    </location>
</feature>
<evidence type="ECO:0000313" key="3">
    <source>
        <dbReference type="EMBL" id="MBP1466618.1"/>
    </source>
</evidence>
<gene>
    <name evidence="3" type="ORF">EYB53_012960</name>
</gene>
<dbReference type="SUPFAM" id="SSF53850">
    <property type="entry name" value="Periplasmic binding protein-like II"/>
    <property type="match status" value="1"/>
</dbReference>
<dbReference type="InterPro" id="IPR007210">
    <property type="entry name" value="ABC_Gly_betaine_transp_sub-bd"/>
</dbReference>
<keyword evidence="4" id="KW-1185">Reference proteome</keyword>
<protein>
    <submittedName>
        <fullName evidence="3">Quaternary ammonium transporter</fullName>
    </submittedName>
</protein>
<dbReference type="Gene3D" id="3.40.190.10">
    <property type="entry name" value="Periplasmic binding protein-like II"/>
    <property type="match status" value="1"/>
</dbReference>
<dbReference type="PROSITE" id="PS51257">
    <property type="entry name" value="PROKAR_LIPOPROTEIN"/>
    <property type="match status" value="1"/>
</dbReference>
<evidence type="ECO:0000259" key="2">
    <source>
        <dbReference type="Pfam" id="PF04069"/>
    </source>
</evidence>
<sequence>MRTLLRAWRPGTLILLLVLVLAACGGQPAAGPGGGQPASPTIKIGSKNFTESLLVAEMYAQMLEANGFTVERKLNLGATPIAHTALTSGEIDLYPEYTSTGLLEVLKQEPIADAAGILAALREGYESQFQITWLEPAPFNNTNTFAMTEARAAELGVTSFSDLVPLSGELRLGGPPEFPEREDNKAVLALYGFDPKFGGDNYVQLDTGGLRYEALVRGDVEVVVAFGTDGQLAGLGLRPLVDDKNAYPIYQVSPVIRQATLEANPTITDLLNRLSASLTGEVMSGLNWEVDGPDKREVPDVVRDFLTSQGLI</sequence>
<proteinExistence type="predicted"/>
<dbReference type="EMBL" id="SIJK02000021">
    <property type="protein sequence ID" value="MBP1466618.1"/>
    <property type="molecule type" value="Genomic_DNA"/>
</dbReference>
<comment type="caution">
    <text evidence="3">The sequence shown here is derived from an EMBL/GenBank/DDBJ whole genome shotgun (WGS) entry which is preliminary data.</text>
</comment>
<dbReference type="Pfam" id="PF04069">
    <property type="entry name" value="OpuAC"/>
    <property type="match status" value="1"/>
</dbReference>
<evidence type="ECO:0000313" key="4">
    <source>
        <dbReference type="Proteomes" id="UP001193081"/>
    </source>
</evidence>
<reference evidence="3 4" key="1">
    <citation type="submission" date="2021-03" db="EMBL/GenBank/DDBJ databases">
        <authorList>
            <person name="Grouzdev D.S."/>
        </authorList>
    </citation>
    <scope>NUCLEOTIDE SEQUENCE [LARGE SCALE GENOMIC DNA]</scope>
    <source>
        <strain evidence="3 4">M50-1</strain>
    </source>
</reference>